<evidence type="ECO:0000313" key="1">
    <source>
        <dbReference type="EMBL" id="SHJ50640.1"/>
    </source>
</evidence>
<dbReference type="RefSeq" id="WP_072918932.1">
    <property type="nucleotide sequence ID" value="NZ_FQYQ01000026.1"/>
</dbReference>
<evidence type="ECO:0000313" key="2">
    <source>
        <dbReference type="Proteomes" id="UP000184185"/>
    </source>
</evidence>
<sequence>MYHYVEDKVFLHESYSICADLVNQLVQHLKHYDIESRMTLVGSGKRNMVTQNGNEPIDYDFNLILEQVPNFNDCRYIKETVMDAFNEVLDWNRLDDCRDSKSVITTQKIHLRKGNRTEFSIDICIVRIDQYGYWHRLIHDKTGCVQLDRYFWNQGPSANDIHKKELYIKSVPGLWQEVRRKYLEKKNGYLRTQNYFHPSFNCYIEAINEVYAKENAPRNMGFRSIW</sequence>
<accession>A0A1M6JVF5</accession>
<proteinExistence type="predicted"/>
<dbReference type="Proteomes" id="UP000184185">
    <property type="component" value="Unassembled WGS sequence"/>
</dbReference>
<reference evidence="1 2" key="1">
    <citation type="submission" date="2016-11" db="EMBL/GenBank/DDBJ databases">
        <authorList>
            <person name="Jaros S."/>
            <person name="Januszkiewicz K."/>
            <person name="Wedrychowicz H."/>
        </authorList>
    </citation>
    <scope>NUCLEOTIDE SEQUENCE [LARGE SCALE GENOMIC DNA]</scope>
    <source>
        <strain evidence="1 2">DSM 14809</strain>
    </source>
</reference>
<dbReference type="OrthoDB" id="1654075at2"/>
<gene>
    <name evidence="1" type="ORF">SAMN02745725_02695</name>
</gene>
<keyword evidence="2" id="KW-1185">Reference proteome</keyword>
<protein>
    <recommendedName>
        <fullName evidence="3">Nucleotidyltransferase</fullName>
    </recommendedName>
</protein>
<evidence type="ECO:0008006" key="3">
    <source>
        <dbReference type="Google" id="ProtNLM"/>
    </source>
</evidence>
<organism evidence="1 2">
    <name type="scientific">Pseudobutyrivibrio xylanivorans DSM 14809</name>
    <dbReference type="NCBI Taxonomy" id="1123012"/>
    <lineage>
        <taxon>Bacteria</taxon>
        <taxon>Bacillati</taxon>
        <taxon>Bacillota</taxon>
        <taxon>Clostridia</taxon>
        <taxon>Lachnospirales</taxon>
        <taxon>Lachnospiraceae</taxon>
        <taxon>Pseudobutyrivibrio</taxon>
    </lineage>
</organism>
<dbReference type="AlphaFoldDB" id="A0A1M6JVF5"/>
<dbReference type="EMBL" id="FQYQ01000026">
    <property type="protein sequence ID" value="SHJ50640.1"/>
    <property type="molecule type" value="Genomic_DNA"/>
</dbReference>
<name>A0A1M6JVF5_PSEXY</name>